<name>A0A9W6Z0C2_AMBMO</name>
<keyword evidence="2" id="KW-1185">Reference proteome</keyword>
<evidence type="ECO:0000313" key="2">
    <source>
        <dbReference type="Proteomes" id="UP001165063"/>
    </source>
</evidence>
<accession>A0A9W6Z0C2</accession>
<gene>
    <name evidence="1" type="ORF">Amon01_000592700</name>
</gene>
<dbReference type="EMBL" id="BSXU01003487">
    <property type="protein sequence ID" value="GMG40143.1"/>
    <property type="molecule type" value="Genomic_DNA"/>
</dbReference>
<evidence type="ECO:0000313" key="1">
    <source>
        <dbReference type="EMBL" id="GMG40143.1"/>
    </source>
</evidence>
<comment type="caution">
    <text evidence="1">The sequence shown here is derived from an EMBL/GenBank/DDBJ whole genome shotgun (WGS) entry which is preliminary data.</text>
</comment>
<dbReference type="Proteomes" id="UP001165063">
    <property type="component" value="Unassembled WGS sequence"/>
</dbReference>
<protein>
    <submittedName>
        <fullName evidence="1">Unnamed protein product</fullName>
    </submittedName>
</protein>
<organism evidence="1 2">
    <name type="scientific">Ambrosiozyma monospora</name>
    <name type="common">Yeast</name>
    <name type="synonym">Endomycopsis monosporus</name>
    <dbReference type="NCBI Taxonomy" id="43982"/>
    <lineage>
        <taxon>Eukaryota</taxon>
        <taxon>Fungi</taxon>
        <taxon>Dikarya</taxon>
        <taxon>Ascomycota</taxon>
        <taxon>Saccharomycotina</taxon>
        <taxon>Pichiomycetes</taxon>
        <taxon>Pichiales</taxon>
        <taxon>Pichiaceae</taxon>
        <taxon>Ambrosiozyma</taxon>
    </lineage>
</organism>
<proteinExistence type="predicted"/>
<dbReference type="AlphaFoldDB" id="A0A9W6Z0C2"/>
<reference evidence="1" key="1">
    <citation type="submission" date="2023-04" db="EMBL/GenBank/DDBJ databases">
        <title>Ambrosiozyma monospora NBRC 1965.</title>
        <authorList>
            <person name="Ichikawa N."/>
            <person name="Sato H."/>
            <person name="Tonouchi N."/>
        </authorList>
    </citation>
    <scope>NUCLEOTIDE SEQUENCE</scope>
    <source>
        <strain evidence="1">NBRC 1965</strain>
    </source>
</reference>
<sequence length="428" mass="48238">MVAGWRNSGPGQQHANIMRSINCLQPTMKYSIKYIVTKATSHKLKDAKFFKPDGVFNKVQGKLSSLKKAIGSSQVSSERSIQKKISKTNFEKFKSILLSPQMPLEICIDVWDIVASKVLNLPEILVLLNLPDSPLKYLKKPIMISGSICPYKASQDFSSTSGDTVPEDYELWDLRLDQYPNVVIDSYTAFGLINMMKKKEMQFTTMIFDTILGPEKPYDSNKDFGLVFDDILAMCDEVKIDPVELIPTTSVWPLCLTSITVDKESSLDGLEKLQNLKEVILVTDVLLSVFTLNTTRYILKCQAKLQKYVIEYAHLITDPRTIVFTNSFAEAFAPFEDMKIELCSDFELYCETRRTSIIDSPEFAASIADIGMYFHSLVLSSKGPLSDKLDIFPNLEEAFLSPHCASMDPIFMLQNGSLKKLTITLQDV</sequence>